<comment type="caution">
    <text evidence="1">The sequence shown here is derived from an EMBL/GenBank/DDBJ whole genome shotgun (WGS) entry which is preliminary data.</text>
</comment>
<evidence type="ECO:0000313" key="1">
    <source>
        <dbReference type="EMBL" id="GAJ09869.1"/>
    </source>
</evidence>
<protein>
    <submittedName>
        <fullName evidence="1">Uncharacterized protein</fullName>
    </submittedName>
</protein>
<gene>
    <name evidence="1" type="ORF">S12H4_41863</name>
</gene>
<feature type="non-terminal residue" evidence="1">
    <location>
        <position position="162"/>
    </location>
</feature>
<reference evidence="1" key="1">
    <citation type="journal article" date="2014" name="Front. Microbiol.">
        <title>High frequency of phylogenetically diverse reductive dehalogenase-homologous genes in deep subseafloor sedimentary metagenomes.</title>
        <authorList>
            <person name="Kawai M."/>
            <person name="Futagami T."/>
            <person name="Toyoda A."/>
            <person name="Takaki Y."/>
            <person name="Nishi S."/>
            <person name="Hori S."/>
            <person name="Arai W."/>
            <person name="Tsubouchi T."/>
            <person name="Morono Y."/>
            <person name="Uchiyama I."/>
            <person name="Ito T."/>
            <person name="Fujiyama A."/>
            <person name="Inagaki F."/>
            <person name="Takami H."/>
        </authorList>
    </citation>
    <scope>NUCLEOTIDE SEQUENCE</scope>
    <source>
        <strain evidence="1">Expedition CK06-06</strain>
    </source>
</reference>
<accession>X1TX79</accession>
<organism evidence="1">
    <name type="scientific">marine sediment metagenome</name>
    <dbReference type="NCBI Taxonomy" id="412755"/>
    <lineage>
        <taxon>unclassified sequences</taxon>
        <taxon>metagenomes</taxon>
        <taxon>ecological metagenomes</taxon>
    </lineage>
</organism>
<dbReference type="AlphaFoldDB" id="X1TX79"/>
<dbReference type="EMBL" id="BARW01025555">
    <property type="protein sequence ID" value="GAJ09869.1"/>
    <property type="molecule type" value="Genomic_DNA"/>
</dbReference>
<name>X1TX79_9ZZZZ</name>
<proteinExistence type="predicted"/>
<sequence>MIKLLLILCVFSQIKEINPDKKWEIEIVTKKTEEYTLLTKNQPVSFVVEGPTYLKTYTRIPWHGDIKGRQIYKIILQENDIDERIITLESEKSSVTKDKKGRPLSKWRSFYIEVPEGLNKYKVINWSSPNDTILLKFKYESPKKWTDIPASDYKTIIESIEE</sequence>